<evidence type="ECO:0000313" key="2">
    <source>
        <dbReference type="Proteomes" id="UP001516464"/>
    </source>
</evidence>
<organism evidence="1 2">
    <name type="scientific">Astathelohania contejeani</name>
    <dbReference type="NCBI Taxonomy" id="164912"/>
    <lineage>
        <taxon>Eukaryota</taxon>
        <taxon>Fungi</taxon>
        <taxon>Fungi incertae sedis</taxon>
        <taxon>Microsporidia</taxon>
        <taxon>Astathelohaniidae</taxon>
        <taxon>Astathelohania</taxon>
    </lineage>
</organism>
<keyword evidence="2" id="KW-1185">Reference proteome</keyword>
<gene>
    <name evidence="1" type="ORF">TCON_0630</name>
</gene>
<sequence>MRIFIIEERHIYTNSENKSLRIFEDFLIRKSANTEYAIQFAAKCGIIYNSVFYEVCFIPMSLVKLQRRIDGYEWRCTSFCKRSQCMRKNSYFYKNKLEIGKVFRILYKIINRTK</sequence>
<dbReference type="Proteomes" id="UP001516464">
    <property type="component" value="Unassembled WGS sequence"/>
</dbReference>
<name>A0ABQ7I1B0_9MICR</name>
<proteinExistence type="predicted"/>
<dbReference type="EMBL" id="SBIQ01000025">
    <property type="protein sequence ID" value="KAF7684171.1"/>
    <property type="molecule type" value="Genomic_DNA"/>
</dbReference>
<comment type="caution">
    <text evidence="1">The sequence shown here is derived from an EMBL/GenBank/DDBJ whole genome shotgun (WGS) entry which is preliminary data.</text>
</comment>
<evidence type="ECO:0000313" key="1">
    <source>
        <dbReference type="EMBL" id="KAF7684171.1"/>
    </source>
</evidence>
<reference evidence="1 2" key="1">
    <citation type="submission" date="2019-01" db="EMBL/GenBank/DDBJ databases">
        <title>Genomes sequencing and comparative genomics of infectious freshwater microsporidia, Cucumispora dikerogammari and Thelohania contejeani.</title>
        <authorList>
            <person name="Cormier A."/>
            <person name="Giraud I."/>
            <person name="Wattier R."/>
            <person name="Teixeira M."/>
            <person name="Grandjean F."/>
            <person name="Rigaud T."/>
            <person name="Cordaux R."/>
        </authorList>
    </citation>
    <scope>NUCLEOTIDE SEQUENCE [LARGE SCALE GENOMIC DNA]</scope>
    <source>
        <strain evidence="1">T1</strain>
        <tissue evidence="1">Spores</tissue>
    </source>
</reference>
<protein>
    <submittedName>
        <fullName evidence="1">Uncharacterized protein</fullName>
    </submittedName>
</protein>
<accession>A0ABQ7I1B0</accession>